<keyword evidence="6" id="KW-0698">rRNA processing</keyword>
<keyword evidence="7 14" id="KW-0489">Methyltransferase</keyword>
<dbReference type="PANTHER" id="PTHR22807:SF61">
    <property type="entry name" value="NOL1_NOP2_SUN FAMILY PROTEIN _ ANTITERMINATION NUSB DOMAIN-CONTAINING PROTEIN"/>
    <property type="match status" value="1"/>
</dbReference>
<evidence type="ECO:0000313" key="17">
    <source>
        <dbReference type="Proteomes" id="UP001595548"/>
    </source>
</evidence>
<evidence type="ECO:0000256" key="14">
    <source>
        <dbReference type="PROSITE-ProRule" id="PRU01023"/>
    </source>
</evidence>
<evidence type="ECO:0000256" key="4">
    <source>
        <dbReference type="ARBA" id="ARBA00012140"/>
    </source>
</evidence>
<dbReference type="EC" id="2.1.1.176" evidence="4"/>
<dbReference type="PRINTS" id="PR02008">
    <property type="entry name" value="RCMTFAMILY"/>
</dbReference>
<reference evidence="17" key="1">
    <citation type="journal article" date="2019" name="Int. J. Syst. Evol. Microbiol.">
        <title>The Global Catalogue of Microorganisms (GCM) 10K type strain sequencing project: providing services to taxonomists for standard genome sequencing and annotation.</title>
        <authorList>
            <consortium name="The Broad Institute Genomics Platform"/>
            <consortium name="The Broad Institute Genome Sequencing Center for Infectious Disease"/>
            <person name="Wu L."/>
            <person name="Ma J."/>
        </authorList>
    </citation>
    <scope>NUCLEOTIDE SEQUENCE [LARGE SCALE GENOMIC DNA]</scope>
    <source>
        <strain evidence="17">KCTC 52141</strain>
    </source>
</reference>
<dbReference type="GO" id="GO:0032259">
    <property type="term" value="P:methylation"/>
    <property type="evidence" value="ECO:0007669"/>
    <property type="project" value="UniProtKB-KW"/>
</dbReference>
<evidence type="ECO:0000256" key="3">
    <source>
        <dbReference type="ARBA" id="ARBA00007494"/>
    </source>
</evidence>
<dbReference type="InterPro" id="IPR029063">
    <property type="entry name" value="SAM-dependent_MTases_sf"/>
</dbReference>
<dbReference type="SUPFAM" id="SSF53335">
    <property type="entry name" value="S-adenosyl-L-methionine-dependent methyltransferases"/>
    <property type="match status" value="1"/>
</dbReference>
<dbReference type="PROSITE" id="PS01153">
    <property type="entry name" value="NOL1_NOP2_SUN"/>
    <property type="match status" value="1"/>
</dbReference>
<gene>
    <name evidence="16" type="primary">rsmB</name>
    <name evidence="16" type="ORF">ACFOEB_02840</name>
</gene>
<dbReference type="SUPFAM" id="SSF48013">
    <property type="entry name" value="NusB-like"/>
    <property type="match status" value="1"/>
</dbReference>
<keyword evidence="8 14" id="KW-0808">Transferase</keyword>
<evidence type="ECO:0000256" key="6">
    <source>
        <dbReference type="ARBA" id="ARBA00022552"/>
    </source>
</evidence>
<dbReference type="Gene3D" id="3.30.70.1170">
    <property type="entry name" value="Sun protein, domain 3"/>
    <property type="match status" value="1"/>
</dbReference>
<comment type="function">
    <text evidence="1">Specifically methylates the cytosine at position 967 (m5C967) of 16S rRNA.</text>
</comment>
<proteinExistence type="inferred from homology"/>
<keyword evidence="9 14" id="KW-0949">S-adenosyl-L-methionine</keyword>
<dbReference type="NCBIfam" id="NF008149">
    <property type="entry name" value="PRK10901.1"/>
    <property type="match status" value="1"/>
</dbReference>
<dbReference type="RefSeq" id="WP_382414235.1">
    <property type="nucleotide sequence ID" value="NZ_AP031500.1"/>
</dbReference>
<dbReference type="Proteomes" id="UP001595548">
    <property type="component" value="Unassembled WGS sequence"/>
</dbReference>
<feature type="binding site" evidence="14">
    <location>
        <position position="320"/>
    </location>
    <ligand>
        <name>S-adenosyl-L-methionine</name>
        <dbReference type="ChEBI" id="CHEBI:59789"/>
    </ligand>
</feature>
<comment type="caution">
    <text evidence="16">The sequence shown here is derived from an EMBL/GenBank/DDBJ whole genome shotgun (WGS) entry which is preliminary data.</text>
</comment>
<accession>A0ABV7HN28</accession>
<dbReference type="InterPro" id="IPR006027">
    <property type="entry name" value="NusB_RsmB_TIM44"/>
</dbReference>
<feature type="binding site" evidence="14">
    <location>
        <position position="301"/>
    </location>
    <ligand>
        <name>S-adenosyl-L-methionine</name>
        <dbReference type="ChEBI" id="CHEBI:59789"/>
    </ligand>
</feature>
<dbReference type="Gene3D" id="1.10.287.730">
    <property type="entry name" value="Helix hairpin bin"/>
    <property type="match status" value="1"/>
</dbReference>
<dbReference type="InterPro" id="IPR018314">
    <property type="entry name" value="RsmB/NOL1/NOP2-like_CS"/>
</dbReference>
<dbReference type="InterPro" id="IPR001678">
    <property type="entry name" value="MeTrfase_RsmB-F_NOP2_dom"/>
</dbReference>
<dbReference type="Pfam" id="PF01029">
    <property type="entry name" value="NusB"/>
    <property type="match status" value="1"/>
</dbReference>
<dbReference type="NCBIfam" id="TIGR00563">
    <property type="entry name" value="rsmB"/>
    <property type="match status" value="1"/>
</dbReference>
<dbReference type="GO" id="GO:0008168">
    <property type="term" value="F:methyltransferase activity"/>
    <property type="evidence" value="ECO:0007669"/>
    <property type="project" value="UniProtKB-KW"/>
</dbReference>
<feature type="domain" description="SAM-dependent MTase RsmB/NOP-type" evidence="15">
    <location>
        <begin position="161"/>
        <end position="431"/>
    </location>
</feature>
<comment type="catalytic activity">
    <reaction evidence="13">
        <text>cytidine(967) in 16S rRNA + S-adenosyl-L-methionine = 5-methylcytidine(967) in 16S rRNA + S-adenosyl-L-homocysteine + H(+)</text>
        <dbReference type="Rhea" id="RHEA:42748"/>
        <dbReference type="Rhea" id="RHEA-COMP:10219"/>
        <dbReference type="Rhea" id="RHEA-COMP:10220"/>
        <dbReference type="ChEBI" id="CHEBI:15378"/>
        <dbReference type="ChEBI" id="CHEBI:57856"/>
        <dbReference type="ChEBI" id="CHEBI:59789"/>
        <dbReference type="ChEBI" id="CHEBI:74483"/>
        <dbReference type="ChEBI" id="CHEBI:82748"/>
        <dbReference type="EC" id="2.1.1.176"/>
    </reaction>
</comment>
<comment type="subcellular location">
    <subcellularLocation>
        <location evidence="2">Cytoplasm</location>
    </subcellularLocation>
</comment>
<evidence type="ECO:0000256" key="5">
    <source>
        <dbReference type="ARBA" id="ARBA00022490"/>
    </source>
</evidence>
<evidence type="ECO:0000256" key="9">
    <source>
        <dbReference type="ARBA" id="ARBA00022691"/>
    </source>
</evidence>
<dbReference type="InterPro" id="IPR023267">
    <property type="entry name" value="RCMT"/>
</dbReference>
<organism evidence="16 17">
    <name type="scientific">Gilvimarinus japonicus</name>
    <dbReference type="NCBI Taxonomy" id="1796469"/>
    <lineage>
        <taxon>Bacteria</taxon>
        <taxon>Pseudomonadati</taxon>
        <taxon>Pseudomonadota</taxon>
        <taxon>Gammaproteobacteria</taxon>
        <taxon>Cellvibrionales</taxon>
        <taxon>Cellvibrionaceae</taxon>
        <taxon>Gilvimarinus</taxon>
    </lineage>
</organism>
<name>A0ABV7HN28_9GAMM</name>
<evidence type="ECO:0000256" key="7">
    <source>
        <dbReference type="ARBA" id="ARBA00022603"/>
    </source>
</evidence>
<dbReference type="InterPro" id="IPR035926">
    <property type="entry name" value="NusB-like_sf"/>
</dbReference>
<dbReference type="PROSITE" id="PS51686">
    <property type="entry name" value="SAM_MT_RSMB_NOP"/>
    <property type="match status" value="1"/>
</dbReference>
<sequence length="434" mass="47207">MKPRVAAARALAELLRGKGSLSSALPVWQSKVAEADRALVQQLCYGTMRYYPRLNAYLGQLLDKPLRSKDSDITALLLLGLYQLEYTRIPDHAATGETVAVARVLKKPWATKLVNGVLRRFQRGADTLREALANDAEFNTSHPRWLLDAYTKAWPDAIDQIVTANNAHPPFTLRLDLNQCSRDDYLTQLKAEAVAAQPCQYSDAGITLDEACNPTGLPGFNAGLLSVQDEAAQLAAPLLRLSPGLRVLDACAAPGGKTGHILQSQPGLSEVVALDLEERRLTRVAENLTRLQVNATTIAGDGTRPQDWWDGQVFDRILLDAPCSASGIVRRHSDIKLLRTPDDIARLAALQGELLDALWPTLAVGGLLLYATCSALPAENRDVISAFLARTTSASEDPIEAAWGHPQSNGRQLLPQQDGHDGFYYARLIKSGPA</sequence>
<evidence type="ECO:0000259" key="15">
    <source>
        <dbReference type="PROSITE" id="PS51686"/>
    </source>
</evidence>
<evidence type="ECO:0000256" key="1">
    <source>
        <dbReference type="ARBA" id="ARBA00002724"/>
    </source>
</evidence>
<dbReference type="Gene3D" id="3.40.50.150">
    <property type="entry name" value="Vaccinia Virus protein VP39"/>
    <property type="match status" value="1"/>
</dbReference>
<keyword evidence="10 14" id="KW-0694">RNA-binding</keyword>
<dbReference type="InterPro" id="IPR054728">
    <property type="entry name" value="RsmB-like_ferredoxin"/>
</dbReference>
<evidence type="ECO:0000256" key="10">
    <source>
        <dbReference type="ARBA" id="ARBA00022884"/>
    </source>
</evidence>
<feature type="binding site" evidence="14">
    <location>
        <begin position="251"/>
        <end position="257"/>
    </location>
    <ligand>
        <name>S-adenosyl-L-methionine</name>
        <dbReference type="ChEBI" id="CHEBI:59789"/>
    </ligand>
</feature>
<feature type="active site" description="Nucleophile" evidence="14">
    <location>
        <position position="373"/>
    </location>
</feature>
<protein>
    <recommendedName>
        <fullName evidence="4">16S rRNA (cytosine(967)-C(5))-methyltransferase</fullName>
        <ecNumber evidence="4">2.1.1.176</ecNumber>
    </recommendedName>
    <alternativeName>
        <fullName evidence="11">16S rRNA m5C967 methyltransferase</fullName>
    </alternativeName>
    <alternativeName>
        <fullName evidence="12">rRNA (cytosine-C(5)-)-methyltransferase RsmB</fullName>
    </alternativeName>
</protein>
<evidence type="ECO:0000256" key="8">
    <source>
        <dbReference type="ARBA" id="ARBA00022679"/>
    </source>
</evidence>
<evidence type="ECO:0000256" key="11">
    <source>
        <dbReference type="ARBA" id="ARBA00030399"/>
    </source>
</evidence>
<dbReference type="CDD" id="cd02440">
    <property type="entry name" value="AdoMet_MTases"/>
    <property type="match status" value="1"/>
</dbReference>
<dbReference type="Gene3D" id="1.10.940.10">
    <property type="entry name" value="NusB-like"/>
    <property type="match status" value="1"/>
</dbReference>
<dbReference type="Pfam" id="PF01189">
    <property type="entry name" value="Methyltr_RsmB-F"/>
    <property type="match status" value="1"/>
</dbReference>
<comment type="similarity">
    <text evidence="3 14">Belongs to the class I-like SAM-binding methyltransferase superfamily. RsmB/NOP family.</text>
</comment>
<keyword evidence="5" id="KW-0963">Cytoplasm</keyword>
<dbReference type="Pfam" id="PF22458">
    <property type="entry name" value="RsmF-B_ferredox"/>
    <property type="match status" value="1"/>
</dbReference>
<keyword evidence="17" id="KW-1185">Reference proteome</keyword>
<evidence type="ECO:0000256" key="12">
    <source>
        <dbReference type="ARBA" id="ARBA00031088"/>
    </source>
</evidence>
<dbReference type="InterPro" id="IPR049560">
    <property type="entry name" value="MeTrfase_RsmB-F_NOP2_cat"/>
</dbReference>
<feature type="binding site" evidence="14">
    <location>
        <position position="275"/>
    </location>
    <ligand>
        <name>S-adenosyl-L-methionine</name>
        <dbReference type="ChEBI" id="CHEBI:59789"/>
    </ligand>
</feature>
<evidence type="ECO:0000256" key="13">
    <source>
        <dbReference type="ARBA" id="ARBA00047283"/>
    </source>
</evidence>
<dbReference type="EMBL" id="JBHRTL010000004">
    <property type="protein sequence ID" value="MFC3154123.1"/>
    <property type="molecule type" value="Genomic_DNA"/>
</dbReference>
<evidence type="ECO:0000256" key="2">
    <source>
        <dbReference type="ARBA" id="ARBA00004496"/>
    </source>
</evidence>
<dbReference type="PANTHER" id="PTHR22807">
    <property type="entry name" value="NOP2 YEAST -RELATED NOL1/NOP2/FMU SUN DOMAIN-CONTAINING"/>
    <property type="match status" value="1"/>
</dbReference>
<evidence type="ECO:0000313" key="16">
    <source>
        <dbReference type="EMBL" id="MFC3154123.1"/>
    </source>
</evidence>
<dbReference type="InterPro" id="IPR004573">
    <property type="entry name" value="rRNA_ssu_MeTfrase_B"/>
</dbReference>